<feature type="transmembrane region" description="Helical" evidence="1">
    <location>
        <begin position="6"/>
        <end position="27"/>
    </location>
</feature>
<comment type="caution">
    <text evidence="2">The sequence shown here is derived from an EMBL/GenBank/DDBJ whole genome shotgun (WGS) entry which is preliminary data.</text>
</comment>
<keyword evidence="1" id="KW-0472">Membrane</keyword>
<gene>
    <name evidence="2" type="ORF">HCN83_16930</name>
</gene>
<keyword evidence="3" id="KW-1185">Reference proteome</keyword>
<proteinExistence type="predicted"/>
<evidence type="ECO:0000256" key="1">
    <source>
        <dbReference type="SAM" id="Phobius"/>
    </source>
</evidence>
<keyword evidence="1" id="KW-1133">Transmembrane helix</keyword>
<organism evidence="2 3">
    <name type="scientific">Alkalicoccus luteus</name>
    <dbReference type="NCBI Taxonomy" id="1237094"/>
    <lineage>
        <taxon>Bacteria</taxon>
        <taxon>Bacillati</taxon>
        <taxon>Bacillota</taxon>
        <taxon>Bacilli</taxon>
        <taxon>Bacillales</taxon>
        <taxon>Bacillaceae</taxon>
        <taxon>Alkalicoccus</taxon>
    </lineage>
</organism>
<feature type="transmembrane region" description="Helical" evidence="1">
    <location>
        <begin position="39"/>
        <end position="58"/>
    </location>
</feature>
<dbReference type="AlphaFoldDB" id="A0A969Q1A8"/>
<keyword evidence="1" id="KW-0812">Transmembrane</keyword>
<sequence>MDQFVVPILVLTFIVSTFYSLVIFNQINDERAHKIKGKVSRISYFWLFLVVMAIGLMYEMNVMAFLFHNLFYTLLVTATLSAAVHSMLLWFASRRAM</sequence>
<reference evidence="2 3" key="1">
    <citation type="submission" date="2020-03" db="EMBL/GenBank/DDBJ databases">
        <title>Assessment of the enzymatic potential of alkaline-tolerant lipase obtained from Bacillus luteus H11 (technogenic soil) for the bioremediation of saline soils contaminated with petroleum substances.</title>
        <authorList>
            <person name="Kalwasinska A."/>
        </authorList>
    </citation>
    <scope>NUCLEOTIDE SEQUENCE [LARGE SCALE GENOMIC DNA]</scope>
    <source>
        <strain evidence="2 3">H11</strain>
    </source>
</reference>
<name>A0A969Q1A8_9BACI</name>
<dbReference type="RefSeq" id="WP_168009512.1">
    <property type="nucleotide sequence ID" value="NZ_JAATHJ010000044.1"/>
</dbReference>
<dbReference type="Proteomes" id="UP000752012">
    <property type="component" value="Unassembled WGS sequence"/>
</dbReference>
<feature type="transmembrane region" description="Helical" evidence="1">
    <location>
        <begin position="70"/>
        <end position="92"/>
    </location>
</feature>
<evidence type="ECO:0000313" key="2">
    <source>
        <dbReference type="EMBL" id="NJP39257.1"/>
    </source>
</evidence>
<evidence type="ECO:0000313" key="3">
    <source>
        <dbReference type="Proteomes" id="UP000752012"/>
    </source>
</evidence>
<protein>
    <submittedName>
        <fullName evidence="2">Uncharacterized protein</fullName>
    </submittedName>
</protein>
<accession>A0A969Q1A8</accession>
<dbReference type="EMBL" id="JAATHJ010000044">
    <property type="protein sequence ID" value="NJP39257.1"/>
    <property type="molecule type" value="Genomic_DNA"/>
</dbReference>